<dbReference type="Proteomes" id="UP000199445">
    <property type="component" value="Unassembled WGS sequence"/>
</dbReference>
<feature type="domain" description="Core-binding (CB)" evidence="6">
    <location>
        <begin position="50"/>
        <end position="128"/>
    </location>
</feature>
<dbReference type="PROSITE" id="PS51900">
    <property type="entry name" value="CB"/>
    <property type="match status" value="1"/>
</dbReference>
<dbReference type="PANTHER" id="PTHR30349">
    <property type="entry name" value="PHAGE INTEGRASE-RELATED"/>
    <property type="match status" value="1"/>
</dbReference>
<evidence type="ECO:0000259" key="6">
    <source>
        <dbReference type="PROSITE" id="PS51900"/>
    </source>
</evidence>
<dbReference type="InterPro" id="IPR013762">
    <property type="entry name" value="Integrase-like_cat_sf"/>
</dbReference>
<dbReference type="Gene3D" id="1.10.150.130">
    <property type="match status" value="1"/>
</dbReference>
<protein>
    <submittedName>
        <fullName evidence="7">Site-specific recombinase XerD</fullName>
    </submittedName>
</protein>
<dbReference type="OrthoDB" id="9795573at2"/>
<dbReference type="CDD" id="cd00796">
    <property type="entry name" value="INT_Rci_Hp1_C"/>
    <property type="match status" value="1"/>
</dbReference>
<accession>A0A1I3UKQ1</accession>
<dbReference type="GO" id="GO:0006310">
    <property type="term" value="P:DNA recombination"/>
    <property type="evidence" value="ECO:0007669"/>
    <property type="project" value="UniProtKB-KW"/>
</dbReference>
<sequence>MIKKTATGWMVDFYPDGRGGRRVRKKGFKTRLDANAWLRRFHQKGKGSGLRLSDLVDYWYQHHGHALKDAKYRYSRVTAIVTRLGNPFVADFTATDWLEYRMARMNEVSSSTVNHEQRYLKAVFSESIRLGRIQDNPIGNVRQLTEPHHEMMFLSLEQCRKLLKECLSSSNPFTWAVAVICLATGARWSEAEGLTWVNWLPGKVIFRNTKNGKDRAVPIDRDLQSEVEAFALPGPGRMFDTCRYAFRSAYGRCGYDTPHQLTHILRHTFASHYMMNGGDLLTLQRILGHGSINMTMKYAHLSPDYLESAVRLCPMASLRVDAM</sequence>
<evidence type="ECO:0000259" key="5">
    <source>
        <dbReference type="PROSITE" id="PS51898"/>
    </source>
</evidence>
<dbReference type="GO" id="GO:0015074">
    <property type="term" value="P:DNA integration"/>
    <property type="evidence" value="ECO:0007669"/>
    <property type="project" value="UniProtKB-KW"/>
</dbReference>
<dbReference type="RefSeq" id="WP_091704151.1">
    <property type="nucleotide sequence ID" value="NZ_BMYN01000012.1"/>
</dbReference>
<evidence type="ECO:0000256" key="2">
    <source>
        <dbReference type="ARBA" id="ARBA00023125"/>
    </source>
</evidence>
<dbReference type="InterPro" id="IPR002104">
    <property type="entry name" value="Integrase_catalytic"/>
</dbReference>
<dbReference type="EMBL" id="FOSC01000006">
    <property type="protein sequence ID" value="SFJ82327.1"/>
    <property type="molecule type" value="Genomic_DNA"/>
</dbReference>
<dbReference type="SUPFAM" id="SSF56349">
    <property type="entry name" value="DNA breaking-rejoining enzymes"/>
    <property type="match status" value="1"/>
</dbReference>
<evidence type="ECO:0000256" key="4">
    <source>
        <dbReference type="PROSITE-ProRule" id="PRU01248"/>
    </source>
</evidence>
<name>A0A1I3UKQ1_9GAMM</name>
<dbReference type="PANTHER" id="PTHR30349:SF93">
    <property type="entry name" value="FELS-2 PROPHAGE PROTEIN"/>
    <property type="match status" value="1"/>
</dbReference>
<evidence type="ECO:0000256" key="3">
    <source>
        <dbReference type="ARBA" id="ARBA00023172"/>
    </source>
</evidence>
<keyword evidence="3" id="KW-0233">DNA recombination</keyword>
<dbReference type="InterPro" id="IPR057084">
    <property type="entry name" value="Int_N"/>
</dbReference>
<dbReference type="AlphaFoldDB" id="A0A1I3UKQ1"/>
<dbReference type="Pfam" id="PF00589">
    <property type="entry name" value="Phage_integrase"/>
    <property type="match status" value="1"/>
</dbReference>
<dbReference type="InterPro" id="IPR011010">
    <property type="entry name" value="DNA_brk_join_enz"/>
</dbReference>
<dbReference type="InterPro" id="IPR044068">
    <property type="entry name" value="CB"/>
</dbReference>
<keyword evidence="1" id="KW-0229">DNA integration</keyword>
<keyword evidence="2 4" id="KW-0238">DNA-binding</keyword>
<proteinExistence type="predicted"/>
<evidence type="ECO:0000313" key="8">
    <source>
        <dbReference type="Proteomes" id="UP000199445"/>
    </source>
</evidence>
<dbReference type="Pfam" id="PF24624">
    <property type="entry name" value="Int_N"/>
    <property type="match status" value="1"/>
</dbReference>
<evidence type="ECO:0000256" key="1">
    <source>
        <dbReference type="ARBA" id="ARBA00022908"/>
    </source>
</evidence>
<feature type="domain" description="Tyr recombinase" evidence="5">
    <location>
        <begin position="149"/>
        <end position="311"/>
    </location>
</feature>
<keyword evidence="8" id="KW-1185">Reference proteome</keyword>
<dbReference type="GO" id="GO:0003677">
    <property type="term" value="F:DNA binding"/>
    <property type="evidence" value="ECO:0007669"/>
    <property type="project" value="UniProtKB-UniRule"/>
</dbReference>
<dbReference type="PROSITE" id="PS51898">
    <property type="entry name" value="TYR_RECOMBINASE"/>
    <property type="match status" value="1"/>
</dbReference>
<dbReference type="Gene3D" id="1.10.443.10">
    <property type="entry name" value="Intergrase catalytic core"/>
    <property type="match status" value="1"/>
</dbReference>
<reference evidence="7 8" key="1">
    <citation type="submission" date="2016-10" db="EMBL/GenBank/DDBJ databases">
        <authorList>
            <person name="de Groot N.N."/>
        </authorList>
    </citation>
    <scope>NUCLEOTIDE SEQUENCE [LARGE SCALE GENOMIC DNA]</scope>
    <source>
        <strain evidence="7 8">IBRC-M 10445</strain>
    </source>
</reference>
<evidence type="ECO:0000313" key="7">
    <source>
        <dbReference type="EMBL" id="SFJ82327.1"/>
    </source>
</evidence>
<dbReference type="InterPro" id="IPR010998">
    <property type="entry name" value="Integrase_recombinase_N"/>
</dbReference>
<gene>
    <name evidence="7" type="ORF">SAMN05216429_106125</name>
</gene>
<dbReference type="InterPro" id="IPR050090">
    <property type="entry name" value="Tyrosine_recombinase_XerCD"/>
</dbReference>
<organism evidence="7 8">
    <name type="scientific">Marinobacter persicus</name>
    <dbReference type="NCBI Taxonomy" id="930118"/>
    <lineage>
        <taxon>Bacteria</taxon>
        <taxon>Pseudomonadati</taxon>
        <taxon>Pseudomonadota</taxon>
        <taxon>Gammaproteobacteria</taxon>
        <taxon>Pseudomonadales</taxon>
        <taxon>Marinobacteraceae</taxon>
        <taxon>Marinobacter</taxon>
    </lineage>
</organism>